<protein>
    <submittedName>
        <fullName evidence="2">Uncharacterized protein</fullName>
    </submittedName>
</protein>
<accession>A0A7C9DLQ0</accession>
<name>A0A7C9DLQ0_OPUST</name>
<reference evidence="2" key="1">
    <citation type="journal article" date="2013" name="J. Plant Res.">
        <title>Effect of fungi and light on seed germination of three Opuntia species from semiarid lands of central Mexico.</title>
        <authorList>
            <person name="Delgado-Sanchez P."/>
            <person name="Jimenez-Bremont J.F."/>
            <person name="Guerrero-Gonzalez Mde L."/>
            <person name="Flores J."/>
        </authorList>
    </citation>
    <scope>NUCLEOTIDE SEQUENCE</scope>
    <source>
        <tissue evidence="2">Cladode</tissue>
    </source>
</reference>
<evidence type="ECO:0000256" key="1">
    <source>
        <dbReference type="SAM" id="MobiDB-lite"/>
    </source>
</evidence>
<feature type="region of interest" description="Disordered" evidence="1">
    <location>
        <begin position="1"/>
        <end position="77"/>
    </location>
</feature>
<feature type="compositionally biased region" description="Low complexity" evidence="1">
    <location>
        <begin position="24"/>
        <end position="58"/>
    </location>
</feature>
<dbReference type="AlphaFoldDB" id="A0A7C9DLQ0"/>
<dbReference type="EMBL" id="GISG01143949">
    <property type="protein sequence ID" value="MBA4645882.1"/>
    <property type="molecule type" value="Transcribed_RNA"/>
</dbReference>
<proteinExistence type="predicted"/>
<reference evidence="2" key="2">
    <citation type="submission" date="2020-07" db="EMBL/GenBank/DDBJ databases">
        <authorList>
            <person name="Vera ALvarez R."/>
            <person name="Arias-Moreno D.M."/>
            <person name="Jimenez-Jacinto V."/>
            <person name="Jimenez-Bremont J.F."/>
            <person name="Swaminathan K."/>
            <person name="Moose S.P."/>
            <person name="Guerrero-Gonzalez M.L."/>
            <person name="Marino-Ramirez L."/>
            <person name="Landsman D."/>
            <person name="Rodriguez-Kessler M."/>
            <person name="Delgado-Sanchez P."/>
        </authorList>
    </citation>
    <scope>NUCLEOTIDE SEQUENCE</scope>
    <source>
        <tissue evidence="2">Cladode</tissue>
    </source>
</reference>
<sequence>MSTKQPAVASKNGRKKEDSFSTKPRWPSSSRRTPSLSSSSSSSSSSNSSSSFRSSPHEISPPPSPEGGIPFSWETIPGIPKNQMISNHMDSSRKSNYLPLPPAATPVSSHHNTSIHNYKKHHISGDRRDPFFVALVECSKNGDGDDKGMFSRSKLVRSFSLITRFGFGNFSCKNASVVAESLVFIPRSPRRIIAYDKVKNRSG</sequence>
<dbReference type="PANTHER" id="PTHR33696:SF1">
    <property type="entry name" value="T22J18.15"/>
    <property type="match status" value="1"/>
</dbReference>
<organism evidence="2">
    <name type="scientific">Opuntia streptacantha</name>
    <name type="common">Prickly pear cactus</name>
    <name type="synonym">Opuntia cardona</name>
    <dbReference type="NCBI Taxonomy" id="393608"/>
    <lineage>
        <taxon>Eukaryota</taxon>
        <taxon>Viridiplantae</taxon>
        <taxon>Streptophyta</taxon>
        <taxon>Embryophyta</taxon>
        <taxon>Tracheophyta</taxon>
        <taxon>Spermatophyta</taxon>
        <taxon>Magnoliopsida</taxon>
        <taxon>eudicotyledons</taxon>
        <taxon>Gunneridae</taxon>
        <taxon>Pentapetalae</taxon>
        <taxon>Caryophyllales</taxon>
        <taxon>Cactineae</taxon>
        <taxon>Cactaceae</taxon>
        <taxon>Opuntioideae</taxon>
        <taxon>Opuntia</taxon>
    </lineage>
</organism>
<dbReference type="PANTHER" id="PTHR33696">
    <property type="entry name" value="T22J18.15-RELATED"/>
    <property type="match status" value="1"/>
</dbReference>
<evidence type="ECO:0000313" key="2">
    <source>
        <dbReference type="EMBL" id="MBA4645882.1"/>
    </source>
</evidence>